<dbReference type="Proteomes" id="UP001172737">
    <property type="component" value="Unassembled WGS sequence"/>
</dbReference>
<dbReference type="InterPro" id="IPR053807">
    <property type="entry name" value="LppM"/>
</dbReference>
<feature type="domain" description="LppM" evidence="3">
    <location>
        <begin position="26"/>
        <end position="168"/>
    </location>
</feature>
<organism evidence="4 5">
    <name type="scientific">Demequina lignilytica</name>
    <dbReference type="NCBI Taxonomy" id="3051663"/>
    <lineage>
        <taxon>Bacteria</taxon>
        <taxon>Bacillati</taxon>
        <taxon>Actinomycetota</taxon>
        <taxon>Actinomycetes</taxon>
        <taxon>Micrococcales</taxon>
        <taxon>Demequinaceae</taxon>
        <taxon>Demequina</taxon>
    </lineage>
</organism>
<name>A0AAW7M221_9MICO</name>
<dbReference type="RefSeq" id="WP_301118950.1">
    <property type="nucleotide sequence ID" value="NZ_JAUHPX010000003.1"/>
</dbReference>
<protein>
    <recommendedName>
        <fullName evidence="3">LppM domain-containing protein</fullName>
    </recommendedName>
</protein>
<evidence type="ECO:0000256" key="1">
    <source>
        <dbReference type="SAM" id="MobiDB-lite"/>
    </source>
</evidence>
<feature type="transmembrane region" description="Helical" evidence="2">
    <location>
        <begin position="190"/>
        <end position="212"/>
    </location>
</feature>
<keyword evidence="5" id="KW-1185">Reference proteome</keyword>
<keyword evidence="2" id="KW-1133">Transmembrane helix</keyword>
<dbReference type="AlphaFoldDB" id="A0AAW7M221"/>
<evidence type="ECO:0000313" key="5">
    <source>
        <dbReference type="Proteomes" id="UP001172737"/>
    </source>
</evidence>
<evidence type="ECO:0000313" key="4">
    <source>
        <dbReference type="EMBL" id="MDN4487614.1"/>
    </source>
</evidence>
<reference evidence="4" key="1">
    <citation type="submission" date="2023-06" db="EMBL/GenBank/DDBJ databases">
        <title>Sysu t00039.</title>
        <authorList>
            <person name="Gao L."/>
            <person name="Fang B.-Z."/>
            <person name="Li W.-J."/>
        </authorList>
    </citation>
    <scope>NUCLEOTIDE SEQUENCE</scope>
    <source>
        <strain evidence="4">SYSU T00039</strain>
    </source>
</reference>
<gene>
    <name evidence="4" type="ORF">QQX10_05465</name>
</gene>
<feature type="compositionally biased region" description="Pro residues" evidence="1">
    <location>
        <begin position="301"/>
        <end position="310"/>
    </location>
</feature>
<proteinExistence type="predicted"/>
<evidence type="ECO:0000259" key="3">
    <source>
        <dbReference type="Pfam" id="PF21946"/>
    </source>
</evidence>
<keyword evidence="2" id="KW-0472">Membrane</keyword>
<accession>A0AAW7M221</accession>
<comment type="caution">
    <text evidence="4">The sequence shown here is derived from an EMBL/GenBank/DDBJ whole genome shotgun (WGS) entry which is preliminary data.</text>
</comment>
<dbReference type="EMBL" id="JAUHPX010000003">
    <property type="protein sequence ID" value="MDN4487614.1"/>
    <property type="molecule type" value="Genomic_DNA"/>
</dbReference>
<dbReference type="PROSITE" id="PS51257">
    <property type="entry name" value="PROKAR_LIPOPROTEIN"/>
    <property type="match status" value="1"/>
</dbReference>
<keyword evidence="2" id="KW-0812">Transmembrane</keyword>
<feature type="compositionally biased region" description="Low complexity" evidence="1">
    <location>
        <begin position="250"/>
        <end position="267"/>
    </location>
</feature>
<feature type="region of interest" description="Disordered" evidence="1">
    <location>
        <begin position="244"/>
        <end position="310"/>
    </location>
</feature>
<dbReference type="Pfam" id="PF21946">
    <property type="entry name" value="LppM"/>
    <property type="match status" value="1"/>
</dbReference>
<evidence type="ECO:0000256" key="2">
    <source>
        <dbReference type="SAM" id="Phobius"/>
    </source>
</evidence>
<sequence>MKKLLRGIALSLLAVVALTGCLKIEGSFVLHEDDTIDGTFLIAVQKGIGDSMGMSDEDLLSQMTEDMDAGDLDGATVEPYEDDDWVGQRVVFDSLPIAEASEDDAGLTVVREDGFFVVQGDPLASESEGEDGDLGGLPGAEATMSVTFPGDVVETNGAVEGTTVTWDLLTLDEPMYAKGRATAGFSLPTWAWYAGGGTLLLAALGIVLGVVLSRRRGAAAPYAPAQAAAGTDAAAAGTYAPQTFEPQSFEPAPVEEAAAAPEPAPTEQLPYSPPAPSESWPGAAPSDPAPTEPLPTEESPWAPPQEPDRP</sequence>